<organism evidence="1 2">
    <name type="scientific">Psilocybe cubensis</name>
    <name type="common">Psychedelic mushroom</name>
    <name type="synonym">Stropharia cubensis</name>
    <dbReference type="NCBI Taxonomy" id="181762"/>
    <lineage>
        <taxon>Eukaryota</taxon>
        <taxon>Fungi</taxon>
        <taxon>Dikarya</taxon>
        <taxon>Basidiomycota</taxon>
        <taxon>Agaricomycotina</taxon>
        <taxon>Agaricomycetes</taxon>
        <taxon>Agaricomycetidae</taxon>
        <taxon>Agaricales</taxon>
        <taxon>Agaricineae</taxon>
        <taxon>Strophariaceae</taxon>
        <taxon>Psilocybe</taxon>
    </lineage>
</organism>
<evidence type="ECO:0000313" key="2">
    <source>
        <dbReference type="Proteomes" id="UP000664032"/>
    </source>
</evidence>
<comment type="caution">
    <text evidence="1">The sequence shown here is derived from an EMBL/GenBank/DDBJ whole genome shotgun (WGS) entry which is preliminary data.</text>
</comment>
<reference evidence="1" key="1">
    <citation type="submission" date="2021-10" db="EMBL/GenBank/DDBJ databases">
        <title>Psilocybe cubensis genome.</title>
        <authorList>
            <person name="Mckernan K.J."/>
            <person name="Crawford S."/>
            <person name="Trippe A."/>
            <person name="Kane L.T."/>
            <person name="Mclaughlin S."/>
        </authorList>
    </citation>
    <scope>NUCLEOTIDE SEQUENCE</scope>
    <source>
        <strain evidence="1">MGC-MH-2018</strain>
    </source>
</reference>
<evidence type="ECO:0000313" key="1">
    <source>
        <dbReference type="EMBL" id="KAH9483261.1"/>
    </source>
</evidence>
<name>A0ACB8H5T7_PSICU</name>
<proteinExistence type="predicted"/>
<sequence length="553" mass="63082">MARSSSPEFDDEADHSDDEEINIDRLIKDPIHDHIPISPTLSRFIDTRQFQRLRSIKQLGTTSYVWPGASHSRFEHCIGVAYLARLMASHLKNNQPKLKITDRDVDCVEIAGLCHDLGHGPWSHVWDGMFYTGRLERKGKNEIPMPVEDQAFVKALIAGDHSRTPSEKPFLFDIVANKRNGLDVDKLDYITRDSHMIGDPISFSLVRLVHSARVIGDEITYEIKNANHIYEICYNRFKLHKTVYNHKSAKAIEYMIIDALLLANEVLHFAEDVFNAERYIYLTDEIMSRIEASTDERLKDAQAIFLRIRRRELYRNVDFKVIEWHMRDVFKKHVTAERIVEAARKLVLDQSISGAPGLERSDSSSTISSLEEAEALRAEDVIVDFSAMHYGMKEKNPMDFIKFYTKRKLNECMNADNGVYSNLMPPVFAEVVLRVYTKKQKFYGLVQAGYRAILAELQATSSPSGTQLNQSAGILAVADPRALTPPITEAPLHTKNPCLEIQASPSDLEPLHFQIITLRRPTQNSKKIKGRKRSREDMILTNSSTANKKRKAS</sequence>
<gene>
    <name evidence="1" type="ORF">JR316_0005365</name>
</gene>
<dbReference type="EMBL" id="JAFIQS020000004">
    <property type="protein sequence ID" value="KAH9483261.1"/>
    <property type="molecule type" value="Genomic_DNA"/>
</dbReference>
<dbReference type="Proteomes" id="UP000664032">
    <property type="component" value="Unassembled WGS sequence"/>
</dbReference>
<keyword evidence="2" id="KW-1185">Reference proteome</keyword>
<accession>A0ACB8H5T7</accession>
<protein>
    <submittedName>
        <fullName evidence="1">Deoxynucleoside triphosphate triphosphohydrolase SAMHD1</fullName>
    </submittedName>
</protein>